<evidence type="ECO:0000256" key="1">
    <source>
        <dbReference type="ARBA" id="ARBA00010871"/>
    </source>
</evidence>
<evidence type="ECO:0000313" key="6">
    <source>
        <dbReference type="Proteomes" id="UP001194696"/>
    </source>
</evidence>
<reference evidence="5 6" key="1">
    <citation type="journal article" date="2020" name="Fungal Divers.">
        <title>Resolving the Mortierellaceae phylogeny through synthesis of multi-gene phylogenetics and phylogenomics.</title>
        <authorList>
            <person name="Vandepol N."/>
            <person name="Liber J."/>
            <person name="Desiro A."/>
            <person name="Na H."/>
            <person name="Kennedy M."/>
            <person name="Barry K."/>
            <person name="Grigoriev I.V."/>
            <person name="Miller A.N."/>
            <person name="O'Donnell K."/>
            <person name="Stajich J.E."/>
            <person name="Bonito G."/>
        </authorList>
    </citation>
    <scope>NUCLEOTIDE SEQUENCE [LARGE SCALE GENOMIC DNA]</scope>
    <source>
        <strain evidence="5 6">AD045</strain>
    </source>
</reference>
<dbReference type="SUPFAM" id="SSF56059">
    <property type="entry name" value="Glutathione synthetase ATP-binding domain-like"/>
    <property type="match status" value="1"/>
</dbReference>
<organism evidence="5 6">
    <name type="scientific">Linnemannia gamsii</name>
    <dbReference type="NCBI Taxonomy" id="64522"/>
    <lineage>
        <taxon>Eukaryota</taxon>
        <taxon>Fungi</taxon>
        <taxon>Fungi incertae sedis</taxon>
        <taxon>Mucoromycota</taxon>
        <taxon>Mortierellomycotina</taxon>
        <taxon>Mortierellomycetes</taxon>
        <taxon>Mortierellales</taxon>
        <taxon>Mortierellaceae</taxon>
        <taxon>Linnemannia</taxon>
    </lineage>
</organism>
<keyword evidence="3" id="KW-0547">Nucleotide-binding</keyword>
<dbReference type="EMBL" id="JAAAIM010000101">
    <property type="protein sequence ID" value="KAG0294931.1"/>
    <property type="molecule type" value="Genomic_DNA"/>
</dbReference>
<comment type="caution">
    <text evidence="5">The sequence shown here is derived from an EMBL/GenBank/DDBJ whole genome shotgun (WGS) entry which is preliminary data.</text>
</comment>
<dbReference type="Gene3D" id="3.40.50.20">
    <property type="match status" value="1"/>
</dbReference>
<gene>
    <name evidence="5" type="ORF">BGZ96_000168</name>
</gene>
<dbReference type="Pfam" id="PF07478">
    <property type="entry name" value="Dala_Dala_lig_C"/>
    <property type="match status" value="1"/>
</dbReference>
<sequence length="468" mass="52214">MPSSFPLAAIRILRPLQGHRPLSSNNLAALADSLQEPEEEHTHAVESNPTDPITLCNEFDRMRAIEDLRNQLIKADFTDIDIVPISLSTTVDVSDALAKEMKTYNERGQELVVFQLCDGTELDGYPGVSMIHELEKRKIPYTGSDSAFYIISSSKPILKRELQKANVPTSSFEEFIDSPKMVDLDNIIKDIGFPMIVKPSISYASINISMKSVVHTPEDLLEQVNLSLSASKAGSKLPDRVLKGHTEEQKERDQWNAKVLKKEQMMEIDIETPTVFVESYLAGREFTALVIGDKDWGVRVYPVAERAFDPKLGKFERLLAFEQYWNGYDLEGSVGNDDDFCKYEMANGAWQAHLQQVAKDAYLALDGSGYGRVDIRTVETDTCEPVVLEVNANCGISFDKNSSSLANILMMSNVSPPGFVRDLIDHAIHRNNRVNHSADHKLLMPHLANVTVVHASAAQHAQKILVQS</sequence>
<dbReference type="InterPro" id="IPR011761">
    <property type="entry name" value="ATP-grasp"/>
</dbReference>
<dbReference type="PROSITE" id="PS50975">
    <property type="entry name" value="ATP_GRASP"/>
    <property type="match status" value="1"/>
</dbReference>
<evidence type="ECO:0000259" key="4">
    <source>
        <dbReference type="PROSITE" id="PS50975"/>
    </source>
</evidence>
<dbReference type="PANTHER" id="PTHR23132:SF23">
    <property type="entry name" value="D-ALANINE--D-ALANINE LIGASE B"/>
    <property type="match status" value="1"/>
</dbReference>
<evidence type="ECO:0000256" key="3">
    <source>
        <dbReference type="PROSITE-ProRule" id="PRU00409"/>
    </source>
</evidence>
<dbReference type="Proteomes" id="UP001194696">
    <property type="component" value="Unassembled WGS sequence"/>
</dbReference>
<dbReference type="Gene3D" id="3.30.470.20">
    <property type="entry name" value="ATP-grasp fold, B domain"/>
    <property type="match status" value="2"/>
</dbReference>
<dbReference type="PANTHER" id="PTHR23132">
    <property type="entry name" value="D-ALANINE--D-ALANINE LIGASE"/>
    <property type="match status" value="1"/>
</dbReference>
<protein>
    <recommendedName>
        <fullName evidence="4">ATP-grasp domain-containing protein</fullName>
    </recommendedName>
</protein>
<feature type="domain" description="ATP-grasp" evidence="4">
    <location>
        <begin position="159"/>
        <end position="425"/>
    </location>
</feature>
<name>A0ABQ7KCT8_9FUNG</name>
<keyword evidence="2" id="KW-0436">Ligase</keyword>
<accession>A0ABQ7KCT8</accession>
<comment type="similarity">
    <text evidence="1">Belongs to the D-alanine--D-alanine ligase family.</text>
</comment>
<evidence type="ECO:0000256" key="2">
    <source>
        <dbReference type="ARBA" id="ARBA00022598"/>
    </source>
</evidence>
<keyword evidence="6" id="KW-1185">Reference proteome</keyword>
<evidence type="ECO:0000313" key="5">
    <source>
        <dbReference type="EMBL" id="KAG0294931.1"/>
    </source>
</evidence>
<proteinExistence type="inferred from homology"/>
<dbReference type="InterPro" id="IPR013815">
    <property type="entry name" value="ATP_grasp_subdomain_1"/>
</dbReference>
<dbReference type="InterPro" id="IPR011095">
    <property type="entry name" value="Dala_Dala_lig_C"/>
</dbReference>
<dbReference type="Gene3D" id="3.30.1490.20">
    <property type="entry name" value="ATP-grasp fold, A domain"/>
    <property type="match status" value="1"/>
</dbReference>
<keyword evidence="3" id="KW-0067">ATP-binding</keyword>